<dbReference type="GO" id="GO:0005789">
    <property type="term" value="C:endoplasmic reticulum membrane"/>
    <property type="evidence" value="ECO:0007669"/>
    <property type="project" value="UniProtKB-SubCell"/>
</dbReference>
<feature type="domain" description="VASt" evidence="8">
    <location>
        <begin position="776"/>
        <end position="976"/>
    </location>
</feature>
<reference evidence="9 10" key="1">
    <citation type="submission" date="2020-07" db="EMBL/GenBank/DDBJ databases">
        <title>The yeast mating-type switching endonuclease HO is a domesticated member of an unorthodox homing genetic element family.</title>
        <authorList>
            <person name="Coughlan A.Y."/>
            <person name="Lombardi L."/>
            <person name="Braun-Galleani S."/>
            <person name="Martos A.R."/>
            <person name="Galeote V."/>
            <person name="Bigey F."/>
            <person name="Dequin S."/>
            <person name="Byrne K.P."/>
            <person name="Wolfe K.H."/>
        </authorList>
    </citation>
    <scope>NUCLEOTIDE SEQUENCE [LARGE SCALE GENOMIC DNA]</scope>
    <source>
        <strain evidence="9 10">NRRL Y-6702</strain>
    </source>
</reference>
<dbReference type="RefSeq" id="XP_037141907.1">
    <property type="nucleotide sequence ID" value="XM_037286012.1"/>
</dbReference>
<evidence type="ECO:0000313" key="10">
    <source>
        <dbReference type="Proteomes" id="UP000509704"/>
    </source>
</evidence>
<dbReference type="AlphaFoldDB" id="A0A7H9AWM2"/>
<evidence type="ECO:0000256" key="6">
    <source>
        <dbReference type="SAM" id="Phobius"/>
    </source>
</evidence>
<protein>
    <recommendedName>
        <fullName evidence="11">PH domain-containing protein</fullName>
    </recommendedName>
</protein>
<dbReference type="Gene3D" id="2.30.29.30">
    <property type="entry name" value="Pleckstrin-homology domain (PH domain)/Phosphotyrosine-binding domain (PTB)"/>
    <property type="match status" value="1"/>
</dbReference>
<dbReference type="SUPFAM" id="SSF103657">
    <property type="entry name" value="BAR/IMD domain-like"/>
    <property type="match status" value="1"/>
</dbReference>
<keyword evidence="3 6" id="KW-1133">Transmembrane helix</keyword>
<dbReference type="SMART" id="SM00233">
    <property type="entry name" value="PH"/>
    <property type="match status" value="1"/>
</dbReference>
<dbReference type="Gene3D" id="1.20.1270.60">
    <property type="entry name" value="Arfaptin homology (AH) domain/BAR domain"/>
    <property type="match status" value="1"/>
</dbReference>
<dbReference type="Pfam" id="PF16746">
    <property type="entry name" value="BAR_3"/>
    <property type="match status" value="1"/>
</dbReference>
<organism evidence="9 10">
    <name type="scientific">Zygotorulaspora mrakii</name>
    <name type="common">Zygosaccharomyces mrakii</name>
    <dbReference type="NCBI Taxonomy" id="42260"/>
    <lineage>
        <taxon>Eukaryota</taxon>
        <taxon>Fungi</taxon>
        <taxon>Dikarya</taxon>
        <taxon>Ascomycota</taxon>
        <taxon>Saccharomycotina</taxon>
        <taxon>Saccharomycetes</taxon>
        <taxon>Saccharomycetales</taxon>
        <taxon>Saccharomycetaceae</taxon>
        <taxon>Zygotorulaspora</taxon>
    </lineage>
</organism>
<evidence type="ECO:0000259" key="7">
    <source>
        <dbReference type="PROSITE" id="PS50003"/>
    </source>
</evidence>
<dbReference type="EMBL" id="CP058604">
    <property type="protein sequence ID" value="QLG70179.1"/>
    <property type="molecule type" value="Genomic_DNA"/>
</dbReference>
<keyword evidence="10" id="KW-1185">Reference proteome</keyword>
<dbReference type="PROSITE" id="PS50003">
    <property type="entry name" value="PH_DOMAIN"/>
    <property type="match status" value="1"/>
</dbReference>
<dbReference type="KEGG" id="zmk:HG535_0A01180"/>
<dbReference type="InterPro" id="IPR001849">
    <property type="entry name" value="PH_domain"/>
</dbReference>
<accession>A0A7H9AWM2</accession>
<name>A0A7H9AWM2_ZYGMR</name>
<feature type="domain" description="PH" evidence="7">
    <location>
        <begin position="317"/>
        <end position="430"/>
    </location>
</feature>
<keyword evidence="4 6" id="KW-0472">Membrane</keyword>
<comment type="subcellular location">
    <subcellularLocation>
        <location evidence="5">Endomembrane system</location>
        <topology evidence="5">Single-pass membrane protein</topology>
    </subcellularLocation>
    <subcellularLocation>
        <location evidence="1">Endoplasmic reticulum membrane</location>
    </subcellularLocation>
</comment>
<dbReference type="InterPro" id="IPR031968">
    <property type="entry name" value="VASt"/>
</dbReference>
<dbReference type="InterPro" id="IPR004148">
    <property type="entry name" value="BAR_dom"/>
</dbReference>
<dbReference type="Pfam" id="PF00169">
    <property type="entry name" value="PH"/>
    <property type="match status" value="1"/>
</dbReference>
<evidence type="ECO:0000313" key="9">
    <source>
        <dbReference type="EMBL" id="QLG70179.1"/>
    </source>
</evidence>
<feature type="transmembrane region" description="Helical" evidence="6">
    <location>
        <begin position="1072"/>
        <end position="1090"/>
    </location>
</feature>
<dbReference type="InterPro" id="IPR011993">
    <property type="entry name" value="PH-like_dom_sf"/>
</dbReference>
<dbReference type="InterPro" id="IPR042067">
    <property type="entry name" value="Sip3_PH"/>
</dbReference>
<feature type="transmembrane region" description="Helical" evidence="6">
    <location>
        <begin position="1047"/>
        <end position="1066"/>
    </location>
</feature>
<sequence>MVKQKLQPKEPNGKVSEWKKMKLVSIAFKEASLDTPSFRASVNHFQTRTEIFQEWMEKVVDFIYNKYSSSMEDFQRAHNTFISLLLPSPMILSNGFVANQANTPSLVGSFNQTFYELSSKVFKVVCEKDYGSPNSLLELMNTAIEPYKDRRANFDYYQSKYDNMLGKYQAIKISNTNLEPATIKEDAFQIFEIRKEYLKSSLELVCAISTMKLAIDKFLLEVMETIQTRASQSMKEIGQFIDLAPALSASLKDYAHWIENSIASTKILASDMQKAKQQVMEYSLSKIAPAQEVNDYNVKSINFSSLLSKKTEAIKNPPEKSGWLYMKTTVGSPSRTVWVRRWCFLKNSVFGLFLLSSSKTSVEETDKFGVLLTSIRYDPDEDRKFCFEVKIMTRSSKARTNSIKDIHLVLQAESLQELKSWLNTFDASKRYAYNLSHDSAEYDMAFKRYFPEFLEFASSTTTTTDQLITTCDENTMSIMSMTDSELASLYMESSAGHKYFQFQLAGTPISTKLTPVAVMANLYKKSHHLPNAILANIWGSANWSDYAIYDDEEEEPAVSTKKLGRGMTTSTLVYPNFYPNQMKVEDVQFKSLFFTINQKLNQFPDELLLFNFSSFWFPNKRQKFSANCYVTVDHIYCYMNSMGFICLTHRSLGDLVSVEVDTSADNLLRIYDVNGIQLKMFVYFVDRQLIANKLQYLLENKALKQPKKEEEIFKRLNVMDSEFQERHRRSTLAGSKIFQNHADTDNSFGTKLCESFWPNDEESSDLSRRRKSIQREYSVMYRHAYEVSSKCLIHILYGDQSIAFPRSLLLATKDTNSNISSNWMQENSADGQGQLVRTLEFNLNLTDSFLGNVRRGQTCELKLKQRMVRVIENKYYEIEQDPIIIKIPFCRPLRVKAKHVIMEANESRFSLNSPSSSSACLLYIFYKLQFLDPITGKCVNNLTFAERAVMPWARHFTSFEYASIRKMIRYYLEKIGKHGKTIKAIKICGMIGVAKSRAEQNDESKGLNNSAKSVLSNEKLQEDLNIDVVYSLSIIFKVILKLIGYKITNFAFLFLRYIFRWLLLMVSNVTHINRTLLLGLLLSITVNIFLSGKSSVAYWSVKRAETAFHDYAKENSEVSMHHAITIKDLDLLKFTLAYENDNLPYKKFNHTHSAEIYKYKATREEISAKRNEALIELKILQNMERELVQDQYKKFLVKELENCHIVEQEVSQIWSNDTQLQKYCQSCSTELYRVGTLLL</sequence>
<dbReference type="SUPFAM" id="SSF50729">
    <property type="entry name" value="PH domain-like"/>
    <property type="match status" value="1"/>
</dbReference>
<evidence type="ECO:0000256" key="4">
    <source>
        <dbReference type="ARBA" id="ARBA00023136"/>
    </source>
</evidence>
<evidence type="ECO:0000256" key="2">
    <source>
        <dbReference type="ARBA" id="ARBA00022692"/>
    </source>
</evidence>
<evidence type="ECO:0000256" key="3">
    <source>
        <dbReference type="ARBA" id="ARBA00022989"/>
    </source>
</evidence>
<dbReference type="PANTHER" id="PTHR14248">
    <property type="entry name" value="CYCLIN Y, ISOFORM A"/>
    <property type="match status" value="1"/>
</dbReference>
<dbReference type="InterPro" id="IPR027267">
    <property type="entry name" value="AH/BAR_dom_sf"/>
</dbReference>
<dbReference type="OrthoDB" id="10070851at2759"/>
<proteinExistence type="predicted"/>
<dbReference type="CDD" id="cd13280">
    <property type="entry name" value="PH_SIP3"/>
    <property type="match status" value="1"/>
</dbReference>
<dbReference type="GeneID" id="59233815"/>
<evidence type="ECO:0000259" key="8">
    <source>
        <dbReference type="PROSITE" id="PS51778"/>
    </source>
</evidence>
<dbReference type="PROSITE" id="PS51778">
    <property type="entry name" value="VAST"/>
    <property type="match status" value="1"/>
</dbReference>
<gene>
    <name evidence="9" type="ORF">HG535_0A01180</name>
</gene>
<dbReference type="Proteomes" id="UP000509704">
    <property type="component" value="Chromosome 1"/>
</dbReference>
<dbReference type="Pfam" id="PF16016">
    <property type="entry name" value="VASt"/>
    <property type="match status" value="1"/>
</dbReference>
<keyword evidence="2 6" id="KW-0812">Transmembrane</keyword>
<evidence type="ECO:0000256" key="1">
    <source>
        <dbReference type="ARBA" id="ARBA00004586"/>
    </source>
</evidence>
<evidence type="ECO:0008006" key="11">
    <source>
        <dbReference type="Google" id="ProtNLM"/>
    </source>
</evidence>
<evidence type="ECO:0000256" key="5">
    <source>
        <dbReference type="ARBA" id="ARBA00037847"/>
    </source>
</evidence>